<dbReference type="KEGG" id="vg:77947889"/>
<protein>
    <submittedName>
        <fullName evidence="1">Uncharacterized protein</fullName>
    </submittedName>
</protein>
<dbReference type="EMBL" id="MW460249">
    <property type="protein sequence ID" value="QRE00622.1"/>
    <property type="molecule type" value="Genomic_DNA"/>
</dbReference>
<dbReference type="Proteomes" id="UP000610026">
    <property type="component" value="Segment"/>
</dbReference>
<organism evidence="1 2">
    <name type="scientific">Pseudomonas phage Itty13</name>
    <dbReference type="NCBI Taxonomy" id="2805750"/>
    <lineage>
        <taxon>Viruses</taxon>
        <taxon>Duplodnaviria</taxon>
        <taxon>Heunggongvirae</taxon>
        <taxon>Uroviricota</taxon>
        <taxon>Caudoviricetes</taxon>
        <taxon>Ittyvirus</taxon>
        <taxon>Ittyvirus itty13</taxon>
    </lineage>
</organism>
<dbReference type="RefSeq" id="YP_010671635.1">
    <property type="nucleotide sequence ID" value="NC_070969.1"/>
</dbReference>
<proteinExistence type="predicted"/>
<name>A0A889IQH5_9CAUD</name>
<reference evidence="1" key="1">
    <citation type="submission" date="2021-01" db="EMBL/GenBank/DDBJ databases">
        <authorList>
            <person name="Ben Porat S."/>
            <person name="Alkalay-Oren S."/>
            <person name="Coppenhagen-Glazer S."/>
            <person name="Hazan R."/>
        </authorList>
    </citation>
    <scope>NUCLEOTIDE SEQUENCE</scope>
</reference>
<sequence>MLTEQQRRTLAQRLIETYIANCHCSGVDELRQAIATMQEMANDCAASIGEGRAILVAVDMDGITKH</sequence>
<evidence type="ECO:0000313" key="2">
    <source>
        <dbReference type="Proteomes" id="UP000610026"/>
    </source>
</evidence>
<dbReference type="GeneID" id="77947889"/>
<evidence type="ECO:0000313" key="1">
    <source>
        <dbReference type="EMBL" id="QRE00622.1"/>
    </source>
</evidence>
<accession>A0A889IQH5</accession>
<keyword evidence="2" id="KW-1185">Reference proteome</keyword>